<proteinExistence type="predicted"/>
<evidence type="ECO:0000256" key="1">
    <source>
        <dbReference type="SAM" id="Phobius"/>
    </source>
</evidence>
<keyword evidence="1" id="KW-0812">Transmembrane</keyword>
<feature type="transmembrane region" description="Helical" evidence="1">
    <location>
        <begin position="7"/>
        <end position="27"/>
    </location>
</feature>
<evidence type="ECO:0000313" key="2">
    <source>
        <dbReference type="EMBL" id="KPU45376.1"/>
    </source>
</evidence>
<dbReference type="RefSeq" id="WP_054874176.1">
    <property type="nucleotide sequence ID" value="NZ_LKET01000024.1"/>
</dbReference>
<reference evidence="2 3" key="1">
    <citation type="submission" date="2015-09" db="EMBL/GenBank/DDBJ databases">
        <title>Genome sequence of Oxobacter pfennigii DSM 3222.</title>
        <authorList>
            <person name="Poehlein A."/>
            <person name="Bengelsdorf F.R."/>
            <person name="Schiel-Bengelsdorf B."/>
            <person name="Duerre P."/>
            <person name="Daniel R."/>
        </authorList>
    </citation>
    <scope>NUCLEOTIDE SEQUENCE [LARGE SCALE GENOMIC DNA]</scope>
    <source>
        <strain evidence="2 3">DSM 3222</strain>
    </source>
</reference>
<keyword evidence="1" id="KW-0472">Membrane</keyword>
<dbReference type="Proteomes" id="UP000050326">
    <property type="component" value="Unassembled WGS sequence"/>
</dbReference>
<dbReference type="EMBL" id="LKET01000024">
    <property type="protein sequence ID" value="KPU45376.1"/>
    <property type="molecule type" value="Genomic_DNA"/>
</dbReference>
<evidence type="ECO:0000313" key="3">
    <source>
        <dbReference type="Proteomes" id="UP000050326"/>
    </source>
</evidence>
<dbReference type="AlphaFoldDB" id="A0A0N8NTP1"/>
<comment type="caution">
    <text evidence="2">The sequence shown here is derived from an EMBL/GenBank/DDBJ whole genome shotgun (WGS) entry which is preliminary data.</text>
</comment>
<gene>
    <name evidence="2" type="ORF">OXPF_10710</name>
</gene>
<name>A0A0N8NTP1_9CLOT</name>
<accession>A0A0N8NTP1</accession>
<keyword evidence="1" id="KW-1133">Transmembrane helix</keyword>
<organism evidence="2 3">
    <name type="scientific">Oxobacter pfennigii</name>
    <dbReference type="NCBI Taxonomy" id="36849"/>
    <lineage>
        <taxon>Bacteria</taxon>
        <taxon>Bacillati</taxon>
        <taxon>Bacillota</taxon>
        <taxon>Clostridia</taxon>
        <taxon>Eubacteriales</taxon>
        <taxon>Clostridiaceae</taxon>
        <taxon>Oxobacter</taxon>
    </lineage>
</organism>
<sequence>MYKKVRKFLVETLILQIISIVLFLYYFANPEKYFIFSIACTINISVIIGIMFFLFRDLKEDNDS</sequence>
<feature type="transmembrane region" description="Helical" evidence="1">
    <location>
        <begin position="33"/>
        <end position="55"/>
    </location>
</feature>
<keyword evidence="3" id="KW-1185">Reference proteome</keyword>
<protein>
    <submittedName>
        <fullName evidence="2">Uncharacterized protein</fullName>
    </submittedName>
</protein>